<dbReference type="InterPro" id="IPR003410">
    <property type="entry name" value="HYR_dom"/>
</dbReference>
<feature type="domain" description="GAIN-B" evidence="16">
    <location>
        <begin position="835"/>
        <end position="1008"/>
    </location>
</feature>
<evidence type="ECO:0000259" key="18">
    <source>
        <dbReference type="PROSITE" id="PS50287"/>
    </source>
</evidence>
<keyword evidence="3" id="KW-1003">Cell membrane</keyword>
<dbReference type="InterPro" id="IPR057244">
    <property type="entry name" value="GAIN_B"/>
</dbReference>
<feature type="domain" description="HYR" evidence="19">
    <location>
        <begin position="496"/>
        <end position="574"/>
    </location>
</feature>
<dbReference type="SUPFAM" id="SSF81321">
    <property type="entry name" value="Family A G protein-coupled receptor-like"/>
    <property type="match status" value="1"/>
</dbReference>
<feature type="transmembrane region" description="Helical" evidence="14">
    <location>
        <begin position="1171"/>
        <end position="1195"/>
    </location>
</feature>
<dbReference type="SMART" id="SM00202">
    <property type="entry name" value="SR"/>
    <property type="match status" value="2"/>
</dbReference>
<evidence type="ECO:0000313" key="20">
    <source>
        <dbReference type="EnsemblMetazoa" id="XP_030837365"/>
    </source>
</evidence>
<dbReference type="Proteomes" id="UP000007110">
    <property type="component" value="Unassembled WGS sequence"/>
</dbReference>
<feature type="region of interest" description="Disordered" evidence="13">
    <location>
        <begin position="307"/>
        <end position="333"/>
    </location>
</feature>
<reference evidence="20" key="2">
    <citation type="submission" date="2021-01" db="UniProtKB">
        <authorList>
            <consortium name="EnsemblMetazoa"/>
        </authorList>
    </citation>
    <scope>IDENTIFICATION</scope>
</reference>
<evidence type="ECO:0000256" key="4">
    <source>
        <dbReference type="ARBA" id="ARBA00022692"/>
    </source>
</evidence>
<feature type="disulfide bond" evidence="12">
    <location>
        <begin position="222"/>
        <end position="286"/>
    </location>
</feature>
<dbReference type="PROSITE" id="PS50221">
    <property type="entry name" value="GAIN_B"/>
    <property type="match status" value="1"/>
</dbReference>
<keyword evidence="7 14" id="KW-1133">Transmembrane helix</keyword>
<dbReference type="InterPro" id="IPR001190">
    <property type="entry name" value="SRCR"/>
</dbReference>
<comment type="caution">
    <text evidence="11">Lacks conserved residue(s) required for the propagation of feature annotation.</text>
</comment>
<dbReference type="PANTHER" id="PTHR45692:SF1">
    <property type="entry name" value="G-PROTEIN COUPLED RECEPTORS FAMILY 2 PROFILE 2 DOMAIN-CONTAINING PROTEIN"/>
    <property type="match status" value="1"/>
</dbReference>
<dbReference type="Pfam" id="PF01825">
    <property type="entry name" value="GPS"/>
    <property type="match status" value="1"/>
</dbReference>
<dbReference type="EnsemblMetazoa" id="XM_030981505">
    <property type="protein sequence ID" value="XP_030837365"/>
    <property type="gene ID" value="LOC578355"/>
</dbReference>
<dbReference type="FunFam" id="1.20.1070.10:FF:000878">
    <property type="entry name" value="Predicted protein"/>
    <property type="match status" value="1"/>
</dbReference>
<evidence type="ECO:0000256" key="13">
    <source>
        <dbReference type="SAM" id="MobiDB-lite"/>
    </source>
</evidence>
<evidence type="ECO:0000256" key="8">
    <source>
        <dbReference type="ARBA" id="ARBA00023136"/>
    </source>
</evidence>
<evidence type="ECO:0000256" key="14">
    <source>
        <dbReference type="SAM" id="Phobius"/>
    </source>
</evidence>
<dbReference type="CDD" id="cd15040">
    <property type="entry name" value="7tmB2_Adhesion"/>
    <property type="match status" value="1"/>
</dbReference>
<dbReference type="PROSITE" id="PS50287">
    <property type="entry name" value="SRCR_2"/>
    <property type="match status" value="2"/>
</dbReference>
<feature type="transmembrane region" description="Helical" evidence="14">
    <location>
        <begin position="1019"/>
        <end position="1041"/>
    </location>
</feature>
<feature type="transmembrane region" description="Helical" evidence="14">
    <location>
        <begin position="1094"/>
        <end position="1116"/>
    </location>
</feature>
<feature type="region of interest" description="Disordered" evidence="13">
    <location>
        <begin position="1293"/>
        <end position="1325"/>
    </location>
</feature>
<dbReference type="PROSITE" id="PS50825">
    <property type="entry name" value="HYR"/>
    <property type="match status" value="2"/>
</dbReference>
<keyword evidence="21" id="KW-1185">Reference proteome</keyword>
<keyword evidence="4 14" id="KW-0812">Transmembrane</keyword>
<dbReference type="OMA" id="CKGHENK"/>
<evidence type="ECO:0000256" key="12">
    <source>
        <dbReference type="PROSITE-ProRule" id="PRU00196"/>
    </source>
</evidence>
<dbReference type="Pfam" id="PF00530">
    <property type="entry name" value="SRCR"/>
    <property type="match status" value="2"/>
</dbReference>
<evidence type="ECO:0000259" key="17">
    <source>
        <dbReference type="PROSITE" id="PS50261"/>
    </source>
</evidence>
<feature type="transmembrane region" description="Helical" evidence="14">
    <location>
        <begin position="1053"/>
        <end position="1074"/>
    </location>
</feature>
<dbReference type="Gene3D" id="3.10.250.10">
    <property type="entry name" value="SRCR-like domain"/>
    <property type="match status" value="2"/>
</dbReference>
<dbReference type="PROSITE" id="PS00420">
    <property type="entry name" value="SRCR_1"/>
    <property type="match status" value="2"/>
</dbReference>
<feature type="compositionally biased region" description="Low complexity" evidence="13">
    <location>
        <begin position="307"/>
        <end position="318"/>
    </location>
</feature>
<feature type="region of interest" description="Disordered" evidence="13">
    <location>
        <begin position="500"/>
        <end position="533"/>
    </location>
</feature>
<evidence type="ECO:0000256" key="3">
    <source>
        <dbReference type="ARBA" id="ARBA00022475"/>
    </source>
</evidence>
<dbReference type="PROSITE" id="PS50261">
    <property type="entry name" value="G_PROTEIN_RECEP_F2_4"/>
    <property type="match status" value="1"/>
</dbReference>
<dbReference type="InterPro" id="IPR017981">
    <property type="entry name" value="GPCR_2-like_7TM"/>
</dbReference>
<dbReference type="GeneID" id="578355"/>
<reference evidence="21" key="1">
    <citation type="submission" date="2015-02" db="EMBL/GenBank/DDBJ databases">
        <title>Genome sequencing for Strongylocentrotus purpuratus.</title>
        <authorList>
            <person name="Murali S."/>
            <person name="Liu Y."/>
            <person name="Vee V."/>
            <person name="English A."/>
            <person name="Wang M."/>
            <person name="Skinner E."/>
            <person name="Han Y."/>
            <person name="Muzny D.M."/>
            <person name="Worley K.C."/>
            <person name="Gibbs R.A."/>
        </authorList>
    </citation>
    <scope>NUCLEOTIDE SEQUENCE</scope>
</reference>
<proteinExistence type="predicted"/>
<dbReference type="OrthoDB" id="536948at2759"/>
<keyword evidence="10" id="KW-0325">Glycoprotein</keyword>
<feature type="disulfide bond" evidence="11">
    <location>
        <begin position="600"/>
        <end position="609"/>
    </location>
</feature>
<dbReference type="Gene3D" id="2.60.220.50">
    <property type="match status" value="1"/>
</dbReference>
<sequence length="1325" mass="143599">MRHNAHSPITTYSIFSVSPRNPTMANWDIVSFRLILSIILLPHINGVLNIDSDQEDYDTGSSSVIDIDWTAIRPHIWIPSTTNIGSHLDVRVVDGPNNATGRVEVWYNGAWGTVCDDGWDLNDANVVCRMLGFFKASSAPVRAEYGPGSGDILLDEVECTGSEISLEDCIKSEFGVNNCDHSEDAGVICTDPISLDVRLVDGPNNNSGRVEVQENGSWGTICDDGWDAKDANVVCRMLGFFGAAYAPVQATYGEGVGDISLRNVDCIGTEINLGTCFHDRPEPFDCAHGEDAGAACLVLIPDDSVSSASSWNDDSGSGESSGDGDSGSGESSGDGTFWLQCPDLVSSTDKGLTTSSTVIISPRVHAGSADNQDFSVGCTYTSHDVFDYVDTWVACAARDDLGNYLTCDFTVTVTDDDPPRLDCPDVTSTTDQGLPTSSHITINPRASDNTDPSPYVICSHTSSDVFQFGDTNVFCDATDESGNIGRCLFVVTVQDGEPPHLDCPDITSTTDQGLPTSSRFPNPQASDNTDPSPSVICSRTSSDVFQFGDTNVTCHATDESGNVGRCVFVVTVQDPCMVHDPCINGECSYYIGSGQYQCDCYDQYEGTHCDVIPHPTPICKNTTWMSSRFGLISFLEGENGTWANSTEVCPFNTTNADQPIGRAICVGDLISQSTWLPDPTDNCGQFRNAGDLLGQLSKVIVSDENVAKLSEDVSLVTSNTGDISSDDIFSIANIISNISARTNSEKVTASIVAIVSNIADVDTETLESASASVIDVVKVFEQQIKSVPIEDGDNFSIQQKNIAVQVQSVPTDVISNGLVLSLAGDTNSDLKKFDTNIQTSNENQAEATKPDTIAIVNIPSAISSALPLISGGSSNTNGFVRVIFSVFSTPALFISKSLKNTSVGTNRSANTPVISLSIGDEKIEDLTEPINFTFTTIETGLTNPSCSYWDIGFSDWSQEGCQLLSSSGISSSNDNNWDPPPSDEKEKIVCGCNHLTNFAVLMDISREEGSFEQEQAYTVLTYIGCGISIVSLLVTLATYLSNRVLRGKQTNQIFICLCLTLLCLYLSFIVMMSLESSKSQYQVKAGPCGFITALVHYFVLSSLTWMGVEGYNTYLIIVKIFDTYIPRFMLKAGAVAWGIPALIVIVTGAIAEDKYAHGDVCFLELWAQIGGLLIPMTIILLFNVVIFALIVRQLMKSSNLAGRMKKEAKVERRENIKRVQNAICILLLLGLTWITGYFLMIREFSQVVEPIFIILNSFQGLFIFLLYCVRKPIVRKRWGLTCLDRVKRQQDATTSNITHSPESRPLSTSLDAKPQEKNNETSAML</sequence>
<dbReference type="SMART" id="SM00303">
    <property type="entry name" value="GPS"/>
    <property type="match status" value="1"/>
</dbReference>
<keyword evidence="11" id="KW-0245">EGF-like domain</keyword>
<dbReference type="GO" id="GO:0007166">
    <property type="term" value="P:cell surface receptor signaling pathway"/>
    <property type="evidence" value="ECO:0007669"/>
    <property type="project" value="InterPro"/>
</dbReference>
<dbReference type="FunFam" id="2.60.220.50:FF:000077">
    <property type="entry name" value="Uncharacterized protein"/>
    <property type="match status" value="1"/>
</dbReference>
<evidence type="ECO:0000259" key="16">
    <source>
        <dbReference type="PROSITE" id="PS50221"/>
    </source>
</evidence>
<evidence type="ECO:0000256" key="5">
    <source>
        <dbReference type="ARBA" id="ARBA00022729"/>
    </source>
</evidence>
<dbReference type="InterPro" id="IPR000742">
    <property type="entry name" value="EGF"/>
</dbReference>
<dbReference type="PRINTS" id="PR00258">
    <property type="entry name" value="SPERACTRCPTR"/>
</dbReference>
<evidence type="ECO:0000313" key="21">
    <source>
        <dbReference type="Proteomes" id="UP000007110"/>
    </source>
</evidence>
<evidence type="ECO:0000259" key="15">
    <source>
        <dbReference type="PROSITE" id="PS50026"/>
    </source>
</evidence>
<feature type="domain" description="SRCR" evidence="18">
    <location>
        <begin position="90"/>
        <end position="190"/>
    </location>
</feature>
<dbReference type="PROSITE" id="PS00022">
    <property type="entry name" value="EGF_1"/>
    <property type="match status" value="1"/>
</dbReference>
<evidence type="ECO:0000256" key="10">
    <source>
        <dbReference type="ARBA" id="ARBA00023180"/>
    </source>
</evidence>
<feature type="domain" description="SRCR" evidence="18">
    <location>
        <begin position="197"/>
        <end position="297"/>
    </location>
</feature>
<feature type="disulfide bond" evidence="12">
    <location>
        <begin position="235"/>
        <end position="296"/>
    </location>
</feature>
<dbReference type="Pfam" id="PF02494">
    <property type="entry name" value="HYR"/>
    <property type="match status" value="2"/>
</dbReference>
<dbReference type="GO" id="GO:0005886">
    <property type="term" value="C:plasma membrane"/>
    <property type="evidence" value="ECO:0007669"/>
    <property type="project" value="UniProtKB-SubCell"/>
</dbReference>
<evidence type="ECO:0000256" key="1">
    <source>
        <dbReference type="ARBA" id="ARBA00004141"/>
    </source>
</evidence>
<name>A0A7M7NJ31_STRPU</name>
<feature type="compositionally biased region" description="Polar residues" evidence="13">
    <location>
        <begin position="506"/>
        <end position="533"/>
    </location>
</feature>
<dbReference type="InterPro" id="IPR036772">
    <property type="entry name" value="SRCR-like_dom_sf"/>
</dbReference>
<dbReference type="FunFam" id="3.10.250.10:FF:000011">
    <property type="entry name" value="Scavenger receptor class A member 5"/>
    <property type="match status" value="2"/>
</dbReference>
<evidence type="ECO:0000259" key="19">
    <source>
        <dbReference type="PROSITE" id="PS50825"/>
    </source>
</evidence>
<feature type="compositionally biased region" description="Polar residues" evidence="13">
    <location>
        <begin position="1293"/>
        <end position="1310"/>
    </location>
</feature>
<feature type="disulfide bond" evidence="12">
    <location>
        <begin position="115"/>
        <end position="179"/>
    </location>
</feature>
<dbReference type="RefSeq" id="XP_030837365.1">
    <property type="nucleotide sequence ID" value="XM_030981505.1"/>
</dbReference>
<feature type="disulfide bond" evidence="12">
    <location>
        <begin position="159"/>
        <end position="169"/>
    </location>
</feature>
<evidence type="ECO:0000256" key="2">
    <source>
        <dbReference type="ARBA" id="ARBA00004236"/>
    </source>
</evidence>
<dbReference type="SUPFAM" id="SSF56487">
    <property type="entry name" value="SRCR-like"/>
    <property type="match status" value="2"/>
</dbReference>
<dbReference type="PROSITE" id="PS50026">
    <property type="entry name" value="EGF_3"/>
    <property type="match status" value="1"/>
</dbReference>
<dbReference type="InterPro" id="IPR046338">
    <property type="entry name" value="GAIN_dom_sf"/>
</dbReference>
<dbReference type="GO" id="GO:0004930">
    <property type="term" value="F:G protein-coupled receptor activity"/>
    <property type="evidence" value="ECO:0007669"/>
    <property type="project" value="InterPro"/>
</dbReference>
<comment type="subcellular location">
    <subcellularLocation>
        <location evidence="2">Cell membrane</location>
    </subcellularLocation>
    <subcellularLocation>
        <location evidence="1">Membrane</location>
        <topology evidence="1">Multi-pass membrane protein</topology>
    </subcellularLocation>
</comment>
<dbReference type="SUPFAM" id="SSF57196">
    <property type="entry name" value="EGF/Laminin"/>
    <property type="match status" value="1"/>
</dbReference>
<dbReference type="KEGG" id="spu:578355"/>
<dbReference type="InterPro" id="IPR000832">
    <property type="entry name" value="GPCR_2_secretin-like"/>
</dbReference>
<feature type="domain" description="G-protein coupled receptors family 2 profile 2" evidence="17">
    <location>
        <begin position="1017"/>
        <end position="1271"/>
    </location>
</feature>
<dbReference type="InParanoid" id="A0A7M7NJ31"/>
<keyword evidence="8 14" id="KW-0472">Membrane</keyword>
<feature type="disulfide bond" evidence="12">
    <location>
        <begin position="128"/>
        <end position="189"/>
    </location>
</feature>
<dbReference type="CDD" id="cd00054">
    <property type="entry name" value="EGF_CA"/>
    <property type="match status" value="1"/>
</dbReference>
<dbReference type="InterPro" id="IPR017983">
    <property type="entry name" value="GPCR_2_secretin-like_CS"/>
</dbReference>
<dbReference type="PROSITE" id="PS00650">
    <property type="entry name" value="G_PROTEIN_RECEP_F2_2"/>
    <property type="match status" value="1"/>
</dbReference>
<dbReference type="Gene3D" id="1.20.1070.10">
    <property type="entry name" value="Rhodopsin 7-helix transmembrane proteins"/>
    <property type="match status" value="1"/>
</dbReference>
<feature type="disulfide bond" evidence="12">
    <location>
        <begin position="266"/>
        <end position="276"/>
    </location>
</feature>
<feature type="transmembrane region" description="Helical" evidence="14">
    <location>
        <begin position="1128"/>
        <end position="1151"/>
    </location>
</feature>
<accession>A0A7M7NJ31</accession>
<dbReference type="PANTHER" id="PTHR45692">
    <property type="entry name" value="G_PROTEIN_RECEP_F2_4 DOMAIN-CONTAINING PROTEIN"/>
    <property type="match status" value="1"/>
</dbReference>
<feature type="transmembrane region" description="Helical" evidence="14">
    <location>
        <begin position="1251"/>
        <end position="1269"/>
    </location>
</feature>
<feature type="compositionally biased region" description="Gly residues" evidence="13">
    <location>
        <begin position="319"/>
        <end position="332"/>
    </location>
</feature>
<evidence type="ECO:0000256" key="11">
    <source>
        <dbReference type="PROSITE-ProRule" id="PRU00076"/>
    </source>
</evidence>
<feature type="region of interest" description="Disordered" evidence="13">
    <location>
        <begin position="427"/>
        <end position="446"/>
    </location>
</feature>
<keyword evidence="9 12" id="KW-1015">Disulfide bond</keyword>
<keyword evidence="6" id="KW-0677">Repeat</keyword>
<dbReference type="Gene3D" id="2.10.25.10">
    <property type="entry name" value="Laminin"/>
    <property type="match status" value="1"/>
</dbReference>
<dbReference type="PRINTS" id="PR00249">
    <property type="entry name" value="GPCRSECRETIN"/>
</dbReference>
<keyword evidence="5" id="KW-0732">Signal</keyword>
<evidence type="ECO:0000256" key="6">
    <source>
        <dbReference type="ARBA" id="ARBA00022737"/>
    </source>
</evidence>
<feature type="domain" description="HYR" evidence="19">
    <location>
        <begin position="414"/>
        <end position="495"/>
    </location>
</feature>
<dbReference type="Pfam" id="PF00002">
    <property type="entry name" value="7tm_2"/>
    <property type="match status" value="1"/>
</dbReference>
<protein>
    <submittedName>
        <fullName evidence="20">Uncharacterized protein</fullName>
    </submittedName>
</protein>
<feature type="domain" description="EGF-like" evidence="15">
    <location>
        <begin position="572"/>
        <end position="610"/>
    </location>
</feature>
<feature type="transmembrane region" description="Helical" evidence="14">
    <location>
        <begin position="1219"/>
        <end position="1239"/>
    </location>
</feature>
<dbReference type="InterPro" id="IPR000203">
    <property type="entry name" value="GPS"/>
</dbReference>
<evidence type="ECO:0000256" key="9">
    <source>
        <dbReference type="ARBA" id="ARBA00023157"/>
    </source>
</evidence>
<organism evidence="20 21">
    <name type="scientific">Strongylocentrotus purpuratus</name>
    <name type="common">Purple sea urchin</name>
    <dbReference type="NCBI Taxonomy" id="7668"/>
    <lineage>
        <taxon>Eukaryota</taxon>
        <taxon>Metazoa</taxon>
        <taxon>Echinodermata</taxon>
        <taxon>Eleutherozoa</taxon>
        <taxon>Echinozoa</taxon>
        <taxon>Echinoidea</taxon>
        <taxon>Euechinoidea</taxon>
        <taxon>Echinacea</taxon>
        <taxon>Camarodonta</taxon>
        <taxon>Echinidea</taxon>
        <taxon>Strongylocentrotidae</taxon>
        <taxon>Strongylocentrotus</taxon>
    </lineage>
</organism>
<evidence type="ECO:0000256" key="7">
    <source>
        <dbReference type="ARBA" id="ARBA00022989"/>
    </source>
</evidence>